<dbReference type="Pfam" id="PF25581">
    <property type="entry name" value="AsqO_C"/>
    <property type="match status" value="1"/>
</dbReference>
<reference evidence="5" key="2">
    <citation type="submission" date="2013-12" db="EMBL/GenBank/DDBJ databases">
        <title>Evolution of pathogenesis and genome organization in the Tremellales.</title>
        <authorList>
            <person name="Cuomo C."/>
            <person name="Litvintseva A."/>
            <person name="Heitman J."/>
            <person name="Chen Y."/>
            <person name="Sun S."/>
            <person name="Springer D."/>
            <person name="Dromer F."/>
            <person name="Young S."/>
            <person name="Zeng Q."/>
            <person name="Chapman S."/>
            <person name="Gujja S."/>
            <person name="Saif S."/>
            <person name="Birren B."/>
        </authorList>
    </citation>
    <scope>NUCLEOTIDE SEQUENCE [LARGE SCALE GENOMIC DNA]</scope>
    <source>
        <strain evidence="5">BCC8398</strain>
    </source>
</reference>
<feature type="domain" description="Diels-Alderase N-terminal" evidence="2">
    <location>
        <begin position="55"/>
        <end position="217"/>
    </location>
</feature>
<dbReference type="OrthoDB" id="5344254at2759"/>
<feature type="signal peptide" evidence="1">
    <location>
        <begin position="1"/>
        <end position="20"/>
    </location>
</feature>
<dbReference type="InterPro" id="IPR057722">
    <property type="entry name" value="AsqO/PenF-like_C"/>
</dbReference>
<evidence type="ECO:0000259" key="3">
    <source>
        <dbReference type="Pfam" id="PF25581"/>
    </source>
</evidence>
<dbReference type="AlphaFoldDB" id="A0A1B9GUN7"/>
<name>A0A1B9GUN7_9TREE</name>
<dbReference type="STRING" id="1296120.A0A1B9GUN7"/>
<evidence type="ECO:0000259" key="2">
    <source>
        <dbReference type="Pfam" id="PF24137"/>
    </source>
</evidence>
<keyword evidence="1" id="KW-0732">Signal</keyword>
<evidence type="ECO:0000256" key="1">
    <source>
        <dbReference type="SAM" id="SignalP"/>
    </source>
</evidence>
<accession>A0A1B9GUN7</accession>
<organism evidence="4 5">
    <name type="scientific">Kwoniella heveanensis BCC8398</name>
    <dbReference type="NCBI Taxonomy" id="1296120"/>
    <lineage>
        <taxon>Eukaryota</taxon>
        <taxon>Fungi</taxon>
        <taxon>Dikarya</taxon>
        <taxon>Basidiomycota</taxon>
        <taxon>Agaricomycotina</taxon>
        <taxon>Tremellomycetes</taxon>
        <taxon>Tremellales</taxon>
        <taxon>Cryptococcaceae</taxon>
        <taxon>Kwoniella</taxon>
    </lineage>
</organism>
<keyword evidence="5" id="KW-1185">Reference proteome</keyword>
<gene>
    <name evidence="4" type="ORF">I316_03289</name>
</gene>
<evidence type="ECO:0008006" key="6">
    <source>
        <dbReference type="Google" id="ProtNLM"/>
    </source>
</evidence>
<dbReference type="Proteomes" id="UP000092666">
    <property type="component" value="Unassembled WGS sequence"/>
</dbReference>
<evidence type="ECO:0000313" key="4">
    <source>
        <dbReference type="EMBL" id="OCF34747.1"/>
    </source>
</evidence>
<proteinExistence type="predicted"/>
<sequence length="379" mass="41509">MARLLSLYLFALAVTISTLATDKHATNYILPRLINGSVPSSSDHTLGYEAYDRAYNYPHNLTSYEWWYFDAVSSDGLSSVVIQPIVLGPPLGNGTQLRIQLVFPNGSSIYREMDYLVDEPMYVSTKGDGSSGVIGGGDASWVGQPDLGEYRLKLDLKDDDIRGTVTFLSELSPEARTDLFWYLNWINLVPDAVALVDLKIGEERLAFTGNGYHDKNWGPYLFGSFIDQWYWGHGRAGPYSVVWFYLIPKAGGLAESKALGWVSKDGEVLYSACGGGDDQDTISVKPYGEGVEFPIPGPNMTSNIEGFDISFRCPYGEDGADYAFRFTKKVYTQADLDQYARWIGNIEGGPLAGGDGAAGNGNVTGSALCEQMGPFFDLP</sequence>
<feature type="chain" id="PRO_5008627355" description="AttH domain-containing protein" evidence="1">
    <location>
        <begin position="21"/>
        <end position="379"/>
    </location>
</feature>
<dbReference type="Pfam" id="PF24137">
    <property type="entry name" value="DA_N"/>
    <property type="match status" value="1"/>
</dbReference>
<dbReference type="InterPro" id="IPR056402">
    <property type="entry name" value="DA_N"/>
</dbReference>
<dbReference type="EMBL" id="KV700123">
    <property type="protein sequence ID" value="OCF34747.1"/>
    <property type="molecule type" value="Genomic_DNA"/>
</dbReference>
<feature type="domain" description="AsqO/PenF-like C-terminal" evidence="3">
    <location>
        <begin position="226"/>
        <end position="372"/>
    </location>
</feature>
<protein>
    <recommendedName>
        <fullName evidence="6">AttH domain-containing protein</fullName>
    </recommendedName>
</protein>
<reference evidence="4 5" key="1">
    <citation type="submission" date="2013-07" db="EMBL/GenBank/DDBJ databases">
        <title>The Genome Sequence of Cryptococcus heveanensis BCC8398.</title>
        <authorList>
            <consortium name="The Broad Institute Genome Sequencing Platform"/>
            <person name="Cuomo C."/>
            <person name="Litvintseva A."/>
            <person name="Chen Y."/>
            <person name="Heitman J."/>
            <person name="Sun S."/>
            <person name="Springer D."/>
            <person name="Dromer F."/>
            <person name="Young S.K."/>
            <person name="Zeng Q."/>
            <person name="Gargeya S."/>
            <person name="Fitzgerald M."/>
            <person name="Abouelleil A."/>
            <person name="Alvarado L."/>
            <person name="Berlin A.M."/>
            <person name="Chapman S.B."/>
            <person name="Dewar J."/>
            <person name="Goldberg J."/>
            <person name="Griggs A."/>
            <person name="Gujja S."/>
            <person name="Hansen M."/>
            <person name="Howarth C."/>
            <person name="Imamovic A."/>
            <person name="Larimer J."/>
            <person name="McCowan C."/>
            <person name="Murphy C."/>
            <person name="Pearson M."/>
            <person name="Priest M."/>
            <person name="Roberts A."/>
            <person name="Saif S."/>
            <person name="Shea T."/>
            <person name="Sykes S."/>
            <person name="Wortman J."/>
            <person name="Nusbaum C."/>
            <person name="Birren B."/>
        </authorList>
    </citation>
    <scope>NUCLEOTIDE SEQUENCE [LARGE SCALE GENOMIC DNA]</scope>
    <source>
        <strain evidence="4 5">BCC8398</strain>
    </source>
</reference>
<evidence type="ECO:0000313" key="5">
    <source>
        <dbReference type="Proteomes" id="UP000092666"/>
    </source>
</evidence>
<dbReference type="SUPFAM" id="SSF159245">
    <property type="entry name" value="AttH-like"/>
    <property type="match status" value="1"/>
</dbReference>